<keyword evidence="3" id="KW-0472">Membrane</keyword>
<dbReference type="Pfam" id="PF11022">
    <property type="entry name" value="ATP19"/>
    <property type="match status" value="1"/>
</dbReference>
<keyword evidence="2" id="KW-0496">Mitochondrion</keyword>
<evidence type="ECO:0000256" key="4">
    <source>
        <dbReference type="SAM" id="MobiDB-lite"/>
    </source>
</evidence>
<feature type="region of interest" description="Disordered" evidence="4">
    <location>
        <begin position="92"/>
        <end position="112"/>
    </location>
</feature>
<dbReference type="OrthoDB" id="2094445at2759"/>
<dbReference type="GO" id="GO:0031966">
    <property type="term" value="C:mitochondrial membrane"/>
    <property type="evidence" value="ECO:0007669"/>
    <property type="project" value="UniProtKB-SubCell"/>
</dbReference>
<evidence type="ECO:0000256" key="3">
    <source>
        <dbReference type="ARBA" id="ARBA00023136"/>
    </source>
</evidence>
<comment type="caution">
    <text evidence="5">The sequence shown here is derived from an EMBL/GenBank/DDBJ whole genome shotgun (WGS) entry which is preliminary data.</text>
</comment>
<dbReference type="GO" id="GO:0015986">
    <property type="term" value="P:proton motive force-driven ATP synthesis"/>
    <property type="evidence" value="ECO:0007669"/>
    <property type="project" value="TreeGrafter"/>
</dbReference>
<dbReference type="Proteomes" id="UP001150941">
    <property type="component" value="Unassembled WGS sequence"/>
</dbReference>
<keyword evidence="6" id="KW-1185">Reference proteome</keyword>
<reference evidence="5" key="1">
    <citation type="submission" date="2022-11" db="EMBL/GenBank/DDBJ databases">
        <authorList>
            <person name="Petersen C."/>
        </authorList>
    </citation>
    <scope>NUCLEOTIDE SEQUENCE</scope>
    <source>
        <strain evidence="5">IBT 19713</strain>
    </source>
</reference>
<reference evidence="5" key="2">
    <citation type="journal article" date="2023" name="IMA Fungus">
        <title>Comparative genomic study of the Penicillium genus elucidates a diverse pangenome and 15 lateral gene transfer events.</title>
        <authorList>
            <person name="Petersen C."/>
            <person name="Sorensen T."/>
            <person name="Nielsen M.R."/>
            <person name="Sondergaard T.E."/>
            <person name="Sorensen J.L."/>
            <person name="Fitzpatrick D.A."/>
            <person name="Frisvad J.C."/>
            <person name="Nielsen K.L."/>
        </authorList>
    </citation>
    <scope>NUCLEOTIDE SEQUENCE</scope>
    <source>
        <strain evidence="5">IBT 19713</strain>
    </source>
</reference>
<evidence type="ECO:0000313" key="5">
    <source>
        <dbReference type="EMBL" id="KAJ5225454.1"/>
    </source>
</evidence>
<protein>
    <submittedName>
        <fullName evidence="5">Uncharacterized protein</fullName>
    </submittedName>
</protein>
<dbReference type="EMBL" id="JAPQKS010000005">
    <property type="protein sequence ID" value="KAJ5225454.1"/>
    <property type="molecule type" value="Genomic_DNA"/>
</dbReference>
<dbReference type="RefSeq" id="XP_058328865.1">
    <property type="nucleotide sequence ID" value="XM_058475975.1"/>
</dbReference>
<dbReference type="PANTHER" id="PTHR28074:SF1">
    <property type="entry name" value="ATP SYNTHASE SUBUNIT K, MITOCHONDRIAL"/>
    <property type="match status" value="1"/>
</dbReference>
<gene>
    <name evidence="5" type="ORF">N7468_006679</name>
</gene>
<dbReference type="PANTHER" id="PTHR28074">
    <property type="entry name" value="ATP SYNTHASE SUBUNIT K, MITOCHONDRIAL"/>
    <property type="match status" value="1"/>
</dbReference>
<accession>A0A9W9TK23</accession>
<proteinExistence type="predicted"/>
<evidence type="ECO:0000256" key="2">
    <source>
        <dbReference type="ARBA" id="ARBA00023128"/>
    </source>
</evidence>
<dbReference type="GeneID" id="83203278"/>
<evidence type="ECO:0000256" key="1">
    <source>
        <dbReference type="ARBA" id="ARBA00004325"/>
    </source>
</evidence>
<name>A0A9W9TK23_9EURO</name>
<sequence>MISDLLGRSPDLLVDLQRNYANRIWEGGLGANFDSVKPEDSIPLPHPYTLQLLSPAHSPKMVVYYQIAGKKVGSHVLAMATLGAIFTGTWAATGSSSKPKTAAGPPINASSKDEGDFIQQFLAEADSGDKKAGH</sequence>
<organism evidence="5 6">
    <name type="scientific">Penicillium chermesinum</name>
    <dbReference type="NCBI Taxonomy" id="63820"/>
    <lineage>
        <taxon>Eukaryota</taxon>
        <taxon>Fungi</taxon>
        <taxon>Dikarya</taxon>
        <taxon>Ascomycota</taxon>
        <taxon>Pezizomycotina</taxon>
        <taxon>Eurotiomycetes</taxon>
        <taxon>Eurotiomycetidae</taxon>
        <taxon>Eurotiales</taxon>
        <taxon>Aspergillaceae</taxon>
        <taxon>Penicillium</taxon>
    </lineage>
</organism>
<evidence type="ECO:0000313" key="6">
    <source>
        <dbReference type="Proteomes" id="UP001150941"/>
    </source>
</evidence>
<dbReference type="InterPro" id="IPR021278">
    <property type="entry name" value="ATP19"/>
</dbReference>
<dbReference type="AlphaFoldDB" id="A0A9W9TK23"/>
<comment type="subcellular location">
    <subcellularLocation>
        <location evidence="1">Mitochondrion membrane</location>
    </subcellularLocation>
</comment>